<dbReference type="AlphaFoldDB" id="A0A2N6K765"/>
<keyword evidence="2" id="KW-1185">Reference proteome</keyword>
<reference evidence="1 2" key="1">
    <citation type="submission" date="2017-08" db="EMBL/GenBank/DDBJ databases">
        <title>Genomes of Fischerella (Mastigocladus) sp. strains.</title>
        <authorList>
            <person name="Miller S.R."/>
        </authorList>
    </citation>
    <scope>NUCLEOTIDE SEQUENCE [LARGE SCALE GENOMIC DNA]</scope>
    <source>
        <strain evidence="1 2">CCMEE 5323</strain>
    </source>
</reference>
<dbReference type="Proteomes" id="UP000235036">
    <property type="component" value="Unassembled WGS sequence"/>
</dbReference>
<gene>
    <name evidence="1" type="ORF">CEN44_04525</name>
</gene>
<evidence type="ECO:0000313" key="1">
    <source>
        <dbReference type="EMBL" id="PLZ92963.1"/>
    </source>
</evidence>
<proteinExistence type="predicted"/>
<protein>
    <submittedName>
        <fullName evidence="1">Uncharacterized protein</fullName>
    </submittedName>
</protein>
<sequence length="60" mass="6436">GGLFSWHKGATAPLGVPREHVASRAVQDCDPLTALRASTKQRPGGNLKAFQDGFWIEVCS</sequence>
<accession>A0A2N6K765</accession>
<evidence type="ECO:0000313" key="2">
    <source>
        <dbReference type="Proteomes" id="UP000235036"/>
    </source>
</evidence>
<comment type="caution">
    <text evidence="1">The sequence shown here is derived from an EMBL/GenBank/DDBJ whole genome shotgun (WGS) entry which is preliminary data.</text>
</comment>
<feature type="non-terminal residue" evidence="1">
    <location>
        <position position="1"/>
    </location>
</feature>
<organism evidence="1 2">
    <name type="scientific">Fischerella muscicola CCMEE 5323</name>
    <dbReference type="NCBI Taxonomy" id="2019572"/>
    <lineage>
        <taxon>Bacteria</taxon>
        <taxon>Bacillati</taxon>
        <taxon>Cyanobacteriota</taxon>
        <taxon>Cyanophyceae</taxon>
        <taxon>Nostocales</taxon>
        <taxon>Hapalosiphonaceae</taxon>
        <taxon>Fischerella</taxon>
    </lineage>
</organism>
<dbReference type="EMBL" id="NRQW01000091">
    <property type="protein sequence ID" value="PLZ92963.1"/>
    <property type="molecule type" value="Genomic_DNA"/>
</dbReference>
<name>A0A2N6K765_FISMU</name>